<dbReference type="RefSeq" id="WP_164520977.1">
    <property type="nucleotide sequence ID" value="NZ_QXGK01000004.1"/>
</dbReference>
<proteinExistence type="predicted"/>
<accession>A0A430FVE5</accession>
<dbReference type="Proteomes" id="UP000287470">
    <property type="component" value="Unassembled WGS sequence"/>
</dbReference>
<dbReference type="AlphaFoldDB" id="A0A430FVE5"/>
<gene>
    <name evidence="2" type="ORF">D2E24_0587</name>
</gene>
<dbReference type="EMBL" id="QXGK01000004">
    <property type="protein sequence ID" value="RSX57739.1"/>
    <property type="molecule type" value="Genomic_DNA"/>
</dbReference>
<organism evidence="2 3">
    <name type="scientific">Bifidobacterium samirii</name>
    <dbReference type="NCBI Taxonomy" id="2306974"/>
    <lineage>
        <taxon>Bacteria</taxon>
        <taxon>Bacillati</taxon>
        <taxon>Actinomycetota</taxon>
        <taxon>Actinomycetes</taxon>
        <taxon>Bifidobacteriales</taxon>
        <taxon>Bifidobacteriaceae</taxon>
        <taxon>Bifidobacterium</taxon>
    </lineage>
</organism>
<protein>
    <recommendedName>
        <fullName evidence="1">DUF4145 domain-containing protein</fullName>
    </recommendedName>
</protein>
<reference evidence="2 3" key="1">
    <citation type="submission" date="2018-09" db="EMBL/GenBank/DDBJ databases">
        <title>Characterization of the phylogenetic diversity of five novel species belonging to the genus Bifidobacterium.</title>
        <authorList>
            <person name="Lugli G.A."/>
            <person name="Duranti S."/>
            <person name="Milani C."/>
        </authorList>
    </citation>
    <scope>NUCLEOTIDE SEQUENCE [LARGE SCALE GENOMIC DNA]</scope>
    <source>
        <strain evidence="2 3">2033B</strain>
    </source>
</reference>
<evidence type="ECO:0000313" key="3">
    <source>
        <dbReference type="Proteomes" id="UP000287470"/>
    </source>
</evidence>
<sequence>MVSARECWNCHTYANMSLPRFWGQTPYDRGTDLMDCTFPRQEDRQENDGTYFVIYKCDRCGYPNIAHYAEPTSDDPYEPFEPFEWIPASATGKQYSDVPADVAQAASECYKCFNIGAYRAVVIMARSVLEAIITEKISHPANQQGKDKTLTVKLKDAADAGIIDRRLSDLAKAIKDIGNGATHNIFEEVSKDEAAYILGFMDLLIEDLYQQEERLKKLANLNQKFEQAKASKLFAARGD</sequence>
<evidence type="ECO:0000259" key="1">
    <source>
        <dbReference type="Pfam" id="PF13643"/>
    </source>
</evidence>
<dbReference type="InterPro" id="IPR025285">
    <property type="entry name" value="DUF4145"/>
</dbReference>
<keyword evidence="3" id="KW-1185">Reference proteome</keyword>
<dbReference type="Pfam" id="PF13643">
    <property type="entry name" value="DUF4145"/>
    <property type="match status" value="1"/>
</dbReference>
<evidence type="ECO:0000313" key="2">
    <source>
        <dbReference type="EMBL" id="RSX57739.1"/>
    </source>
</evidence>
<name>A0A430FVE5_9BIFI</name>
<feature type="domain" description="DUF4145" evidence="1">
    <location>
        <begin position="108"/>
        <end position="201"/>
    </location>
</feature>
<comment type="caution">
    <text evidence="2">The sequence shown here is derived from an EMBL/GenBank/DDBJ whole genome shotgun (WGS) entry which is preliminary data.</text>
</comment>